<dbReference type="Proteomes" id="UP001210925">
    <property type="component" value="Unassembled WGS sequence"/>
</dbReference>
<dbReference type="Pfam" id="PF00187">
    <property type="entry name" value="Chitin_bind_1"/>
    <property type="match status" value="1"/>
</dbReference>
<dbReference type="GO" id="GO:0008061">
    <property type="term" value="F:chitin binding"/>
    <property type="evidence" value="ECO:0007669"/>
    <property type="project" value="UniProtKB-UniRule"/>
</dbReference>
<feature type="disulfide bond" evidence="2">
    <location>
        <begin position="125"/>
        <end position="139"/>
    </location>
</feature>
<dbReference type="EMBL" id="JADGKB010000031">
    <property type="protein sequence ID" value="KAJ3258078.1"/>
    <property type="molecule type" value="Genomic_DNA"/>
</dbReference>
<evidence type="ECO:0000313" key="5">
    <source>
        <dbReference type="Proteomes" id="UP001210925"/>
    </source>
</evidence>
<evidence type="ECO:0000313" key="4">
    <source>
        <dbReference type="EMBL" id="KAJ3258078.1"/>
    </source>
</evidence>
<reference evidence="4" key="1">
    <citation type="submission" date="2020-05" db="EMBL/GenBank/DDBJ databases">
        <title>Phylogenomic resolution of chytrid fungi.</title>
        <authorList>
            <person name="Stajich J.E."/>
            <person name="Amses K."/>
            <person name="Simmons R."/>
            <person name="Seto K."/>
            <person name="Myers J."/>
            <person name="Bonds A."/>
            <person name="Quandt C.A."/>
            <person name="Barry K."/>
            <person name="Liu P."/>
            <person name="Grigoriev I."/>
            <person name="Longcore J.E."/>
            <person name="James T.Y."/>
        </authorList>
    </citation>
    <scope>NUCLEOTIDE SEQUENCE</scope>
    <source>
        <strain evidence="4">PLAUS21</strain>
    </source>
</reference>
<feature type="domain" description="Chitin-binding type-1" evidence="3">
    <location>
        <begin position="108"/>
        <end position="154"/>
    </location>
</feature>
<accession>A0AAD5Y8S3</accession>
<comment type="caution">
    <text evidence="2">Lacks conserved residue(s) required for the propagation of feature annotation.</text>
</comment>
<name>A0AAD5Y8S3_9FUNG</name>
<evidence type="ECO:0000256" key="1">
    <source>
        <dbReference type="ARBA" id="ARBA00022669"/>
    </source>
</evidence>
<organism evidence="4 5">
    <name type="scientific">Boothiomyces macroporosus</name>
    <dbReference type="NCBI Taxonomy" id="261099"/>
    <lineage>
        <taxon>Eukaryota</taxon>
        <taxon>Fungi</taxon>
        <taxon>Fungi incertae sedis</taxon>
        <taxon>Chytridiomycota</taxon>
        <taxon>Chytridiomycota incertae sedis</taxon>
        <taxon>Chytridiomycetes</taxon>
        <taxon>Rhizophydiales</taxon>
        <taxon>Terramycetaceae</taxon>
        <taxon>Boothiomyces</taxon>
    </lineage>
</organism>
<feature type="domain" description="Chitin-binding type-1" evidence="3">
    <location>
        <begin position="15"/>
        <end position="68"/>
    </location>
</feature>
<feature type="disulfide bond" evidence="2">
    <location>
        <begin position="120"/>
        <end position="132"/>
    </location>
</feature>
<evidence type="ECO:0000259" key="3">
    <source>
        <dbReference type="PROSITE" id="PS50941"/>
    </source>
</evidence>
<dbReference type="PROSITE" id="PS50941">
    <property type="entry name" value="CHIT_BIND_I_2"/>
    <property type="match status" value="2"/>
</dbReference>
<dbReference type="InterPro" id="IPR036861">
    <property type="entry name" value="Endochitinase-like_sf"/>
</dbReference>
<dbReference type="SUPFAM" id="SSF57016">
    <property type="entry name" value="Plant lectins/antimicrobial peptides"/>
    <property type="match status" value="2"/>
</dbReference>
<feature type="disulfide bond" evidence="2">
    <location>
        <begin position="34"/>
        <end position="46"/>
    </location>
</feature>
<sequence>MLSLLVSLVTASAITLQCGPGSIDPSDLTTGRVCKAGNCCNSNGRCGFGDGFCSTDVGCQLGFGQCYLSSEVVPPTCGPDAGNRICHAGAPCVNGYCGKVVPADSAMSPMCGANGGGFKCQNGSCCSVNGQCGISPEHCDGRKGCQSLFSNCTYSI</sequence>
<dbReference type="AlphaFoldDB" id="A0AAD5Y8S3"/>
<dbReference type="InterPro" id="IPR001002">
    <property type="entry name" value="Chitin-bd_1"/>
</dbReference>
<keyword evidence="1 2" id="KW-0147">Chitin-binding</keyword>
<comment type="caution">
    <text evidence="4">The sequence shown here is derived from an EMBL/GenBank/DDBJ whole genome shotgun (WGS) entry which is preliminary data.</text>
</comment>
<dbReference type="SMART" id="SM00270">
    <property type="entry name" value="ChtBD1"/>
    <property type="match status" value="2"/>
</dbReference>
<gene>
    <name evidence="4" type="ORF">HK103_004071</name>
</gene>
<keyword evidence="5" id="KW-1185">Reference proteome</keyword>
<feature type="disulfide bond" evidence="2">
    <location>
        <begin position="111"/>
        <end position="126"/>
    </location>
</feature>
<proteinExistence type="predicted"/>
<protein>
    <recommendedName>
        <fullName evidence="3">Chitin-binding type-1 domain-containing protein</fullName>
    </recommendedName>
</protein>
<feature type="disulfide bond" evidence="2">
    <location>
        <begin position="39"/>
        <end position="53"/>
    </location>
</feature>
<keyword evidence="2" id="KW-1015">Disulfide bond</keyword>
<evidence type="ECO:0000256" key="2">
    <source>
        <dbReference type="PROSITE-ProRule" id="PRU00261"/>
    </source>
</evidence>
<dbReference type="Gene3D" id="3.30.60.10">
    <property type="entry name" value="Endochitinase-like"/>
    <property type="match status" value="2"/>
</dbReference>